<accession>A0A0F8XU29</accession>
<protein>
    <recommendedName>
        <fullName evidence="2">Type II secretion system protein GspI C-terminal domain-containing protein</fullName>
    </recommendedName>
</protein>
<dbReference type="AlphaFoldDB" id="A0A0F8XU29"/>
<comment type="caution">
    <text evidence="1">The sequence shown here is derived from an EMBL/GenBank/DDBJ whole genome shotgun (WGS) entry which is preliminary data.</text>
</comment>
<dbReference type="InterPro" id="IPR045584">
    <property type="entry name" value="Pilin-like"/>
</dbReference>
<organism evidence="1">
    <name type="scientific">marine sediment metagenome</name>
    <dbReference type="NCBI Taxonomy" id="412755"/>
    <lineage>
        <taxon>unclassified sequences</taxon>
        <taxon>metagenomes</taxon>
        <taxon>ecological metagenomes</taxon>
    </lineage>
</organism>
<reference evidence="1" key="1">
    <citation type="journal article" date="2015" name="Nature">
        <title>Complex archaea that bridge the gap between prokaryotes and eukaryotes.</title>
        <authorList>
            <person name="Spang A."/>
            <person name="Saw J.H."/>
            <person name="Jorgensen S.L."/>
            <person name="Zaremba-Niedzwiedzka K."/>
            <person name="Martijn J."/>
            <person name="Lind A.E."/>
            <person name="van Eijk R."/>
            <person name="Schleper C."/>
            <person name="Guy L."/>
            <person name="Ettema T.J."/>
        </authorList>
    </citation>
    <scope>NUCLEOTIDE SEQUENCE</scope>
</reference>
<proteinExistence type="predicted"/>
<dbReference type="SUPFAM" id="SSF54523">
    <property type="entry name" value="Pili subunits"/>
    <property type="match status" value="1"/>
</dbReference>
<gene>
    <name evidence="1" type="ORF">LCGC14_2901980</name>
</gene>
<evidence type="ECO:0000313" key="1">
    <source>
        <dbReference type="EMBL" id="KKK72627.1"/>
    </source>
</evidence>
<dbReference type="Pfam" id="PF07963">
    <property type="entry name" value="N_methyl"/>
    <property type="match status" value="1"/>
</dbReference>
<name>A0A0F8XU29_9ZZZZ</name>
<dbReference type="NCBIfam" id="TIGR02532">
    <property type="entry name" value="IV_pilin_GFxxxE"/>
    <property type="match status" value="1"/>
</dbReference>
<dbReference type="InterPro" id="IPR012902">
    <property type="entry name" value="N_methyl_site"/>
</dbReference>
<evidence type="ECO:0008006" key="2">
    <source>
        <dbReference type="Google" id="ProtNLM"/>
    </source>
</evidence>
<sequence>MRGFSLIEVMAALAILSIALVAVMQLFSSSLSTARRNEDVTVLMLQARALLEEACSPGPAPMDMEGILDLEGGLEAVRDVEALGAEDGGPELYEISVTVVRPGGGKLRLTCTRAYHEGSE</sequence>
<dbReference type="PROSITE" id="PS00409">
    <property type="entry name" value="PROKAR_NTER_METHYL"/>
    <property type="match status" value="1"/>
</dbReference>
<dbReference type="EMBL" id="LAZR01057166">
    <property type="protein sequence ID" value="KKK72627.1"/>
    <property type="molecule type" value="Genomic_DNA"/>
</dbReference>